<feature type="region of interest" description="Disordered" evidence="1">
    <location>
        <begin position="37"/>
        <end position="57"/>
    </location>
</feature>
<dbReference type="EMBL" id="PKSL01000028">
    <property type="protein sequence ID" value="POW12905.1"/>
    <property type="molecule type" value="Genomic_DNA"/>
</dbReference>
<protein>
    <submittedName>
        <fullName evidence="2">Uncharacterized protein</fullName>
    </submittedName>
</protein>
<dbReference type="Proteomes" id="UP000239156">
    <property type="component" value="Unassembled WGS sequence"/>
</dbReference>
<comment type="caution">
    <text evidence="2">The sequence shown here is derived from an EMBL/GenBank/DDBJ whole genome shotgun (WGS) entry which is preliminary data.</text>
</comment>
<evidence type="ECO:0000313" key="3">
    <source>
        <dbReference type="Proteomes" id="UP000239156"/>
    </source>
</evidence>
<dbReference type="VEuPathDB" id="FungiDB:PSHT_07237"/>
<evidence type="ECO:0000256" key="1">
    <source>
        <dbReference type="SAM" id="MobiDB-lite"/>
    </source>
</evidence>
<sequence length="358" mass="40228">MRLCPLGRQSLLIGRRLPIASSQGLQSNAANVIVSTSRNPRTGKEVRKTSQGSGQVEQKKELEVISKKPTRSYPIRKQFIFESYLDLFTTNKVCLLFKHQGLTAREWNSIRGKIKNLSSKSQDTSSIPFGEFKFEPIRDDTPTKIVPRLQVLRTKMILPVLKTLLKQSKIKRETVNSLIYTQEFLNQTPSSKSERPKSESAAEKKQAKKAMNNLTGSVFSLSQTDFDPAQIKQVLEIIGAHANSKQALSTVKKQGEDSQSEKIKFLIGYIDRSICKDHTDLQRFSNLDSLDSSRSQIISIISRFSSDLLLNLNLARASQLVHTLKGFQKTLEDDQNQLQINQPATSTQTPPDQAPTPE</sequence>
<reference evidence="2" key="1">
    <citation type="submission" date="2017-12" db="EMBL/GenBank/DDBJ databases">
        <title>Gene loss provides genomic basis for host adaptation in cereal stripe rust fungi.</title>
        <authorList>
            <person name="Xia C."/>
        </authorList>
    </citation>
    <scope>NUCLEOTIDE SEQUENCE [LARGE SCALE GENOMIC DNA]</scope>
    <source>
        <strain evidence="2">93-210</strain>
    </source>
</reference>
<keyword evidence="3" id="KW-1185">Reference proteome</keyword>
<dbReference type="PANTHER" id="PTHR11560">
    <property type="entry name" value="39S RIBOSOMAL PROTEIN L10, MITOCHONDRIAL"/>
    <property type="match status" value="1"/>
</dbReference>
<dbReference type="InterPro" id="IPR047865">
    <property type="entry name" value="Ribosomal_uL10_bac_type"/>
</dbReference>
<organism evidence="2 3">
    <name type="scientific">Puccinia striiformis</name>
    <dbReference type="NCBI Taxonomy" id="27350"/>
    <lineage>
        <taxon>Eukaryota</taxon>
        <taxon>Fungi</taxon>
        <taxon>Dikarya</taxon>
        <taxon>Basidiomycota</taxon>
        <taxon>Pucciniomycotina</taxon>
        <taxon>Pucciniomycetes</taxon>
        <taxon>Pucciniales</taxon>
        <taxon>Pucciniaceae</taxon>
        <taxon>Puccinia</taxon>
    </lineage>
</organism>
<dbReference type="AlphaFoldDB" id="A0A2S4VTQ5"/>
<feature type="region of interest" description="Disordered" evidence="1">
    <location>
        <begin position="188"/>
        <end position="207"/>
    </location>
</feature>
<dbReference type="VEuPathDB" id="FungiDB:PSTT_04089"/>
<accession>A0A2S4VTQ5</accession>
<gene>
    <name evidence="2" type="ORF">PSTT_04089</name>
</gene>
<feature type="region of interest" description="Disordered" evidence="1">
    <location>
        <begin position="339"/>
        <end position="358"/>
    </location>
</feature>
<proteinExistence type="predicted"/>
<name>A0A2S4VTQ5_9BASI</name>
<feature type="compositionally biased region" description="Basic and acidic residues" evidence="1">
    <location>
        <begin position="192"/>
        <end position="205"/>
    </location>
</feature>
<feature type="compositionally biased region" description="Polar residues" evidence="1">
    <location>
        <begin position="339"/>
        <end position="351"/>
    </location>
</feature>
<evidence type="ECO:0000313" key="2">
    <source>
        <dbReference type="EMBL" id="POW12905.1"/>
    </source>
</evidence>